<gene>
    <name evidence="1" type="ORF">H310_04902</name>
</gene>
<proteinExistence type="predicted"/>
<organism evidence="1">
    <name type="scientific">Aphanomyces invadans</name>
    <dbReference type="NCBI Taxonomy" id="157072"/>
    <lineage>
        <taxon>Eukaryota</taxon>
        <taxon>Sar</taxon>
        <taxon>Stramenopiles</taxon>
        <taxon>Oomycota</taxon>
        <taxon>Saprolegniomycetes</taxon>
        <taxon>Saprolegniales</taxon>
        <taxon>Verrucalvaceae</taxon>
        <taxon>Aphanomyces</taxon>
    </lineage>
</organism>
<reference evidence="1" key="1">
    <citation type="submission" date="2013-12" db="EMBL/GenBank/DDBJ databases">
        <title>The Genome Sequence of Aphanomyces invadans NJM9701.</title>
        <authorList>
            <consortium name="The Broad Institute Genomics Platform"/>
            <person name="Russ C."/>
            <person name="Tyler B."/>
            <person name="van West P."/>
            <person name="Dieguez-Uribeondo J."/>
            <person name="Young S.K."/>
            <person name="Zeng Q."/>
            <person name="Gargeya S."/>
            <person name="Fitzgerald M."/>
            <person name="Abouelleil A."/>
            <person name="Alvarado L."/>
            <person name="Chapman S.B."/>
            <person name="Gainer-Dewar J."/>
            <person name="Goldberg J."/>
            <person name="Griggs A."/>
            <person name="Gujja S."/>
            <person name="Hansen M."/>
            <person name="Howarth C."/>
            <person name="Imamovic A."/>
            <person name="Ireland A."/>
            <person name="Larimer J."/>
            <person name="McCowan C."/>
            <person name="Murphy C."/>
            <person name="Pearson M."/>
            <person name="Poon T.W."/>
            <person name="Priest M."/>
            <person name="Roberts A."/>
            <person name="Saif S."/>
            <person name="Shea T."/>
            <person name="Sykes S."/>
            <person name="Wortman J."/>
            <person name="Nusbaum C."/>
            <person name="Birren B."/>
        </authorList>
    </citation>
    <scope>NUCLEOTIDE SEQUENCE [LARGE SCALE GENOMIC DNA]</scope>
    <source>
        <strain evidence="1">NJM9701</strain>
    </source>
</reference>
<name>A0A024UB13_9STRA</name>
<dbReference type="OrthoDB" id="67166at2759"/>
<dbReference type="RefSeq" id="XP_008867668.1">
    <property type="nucleotide sequence ID" value="XM_008869446.1"/>
</dbReference>
<protein>
    <submittedName>
        <fullName evidence="1">Uncharacterized protein</fullName>
    </submittedName>
</protein>
<dbReference type="EMBL" id="KI913959">
    <property type="protein sequence ID" value="ETW03439.1"/>
    <property type="molecule type" value="Genomic_DNA"/>
</dbReference>
<dbReference type="GeneID" id="20081952"/>
<accession>A0A024UB13</accession>
<evidence type="ECO:0000313" key="1">
    <source>
        <dbReference type="EMBL" id="ETW03439.1"/>
    </source>
</evidence>
<dbReference type="VEuPathDB" id="FungiDB:H310_04902"/>
<dbReference type="AlphaFoldDB" id="A0A024UB13"/>
<sequence>MDREGLASAIASLCSNVAILYRWFLGGLCPLPVDVGTDRSAIEMATHVTQRQSVTTMTDFQKPTSDQTVWVTPYDFHAGSVPPPPRQPPPYDPIFTATTPRMPMLQTWKRGQKYQHQLQEKIKAWQAVAAKKRVFKAMPLPKLYKCNVTKASKGDAAVALVCTRRALQDEKKKIEAEKKQLSMDMLILLNAMAKSQKQVAFTCQVPMERS</sequence>